<reference evidence="1" key="1">
    <citation type="submission" date="2008-06" db="EMBL/GenBank/DDBJ databases">
        <title>Complete sequence of Chlorobium phaeobacteroides BS1.</title>
        <authorList>
            <consortium name="US DOE Joint Genome Institute"/>
            <person name="Lucas S."/>
            <person name="Copeland A."/>
            <person name="Lapidus A."/>
            <person name="Glavina del Rio T."/>
            <person name="Dalin E."/>
            <person name="Tice H."/>
            <person name="Bruce D."/>
            <person name="Goodwin L."/>
            <person name="Pitluck S."/>
            <person name="Schmutz J."/>
            <person name="Larimer F."/>
            <person name="Land M."/>
            <person name="Hauser L."/>
            <person name="Kyrpides N."/>
            <person name="Ovchinnikova G."/>
            <person name="Li T."/>
            <person name="Liu Z."/>
            <person name="Zhao F."/>
            <person name="Overmann J."/>
            <person name="Bryant D.A."/>
            <person name="Richardson P."/>
        </authorList>
    </citation>
    <scope>NUCLEOTIDE SEQUENCE [LARGE SCALE GENOMIC DNA]</scope>
    <source>
        <strain evidence="1">BS1</strain>
    </source>
</reference>
<dbReference type="AlphaFoldDB" id="B3EJ17"/>
<dbReference type="EMBL" id="CP001101">
    <property type="protein sequence ID" value="ACE04217.1"/>
    <property type="molecule type" value="Genomic_DNA"/>
</dbReference>
<dbReference type="OrthoDB" id="5526466at2"/>
<dbReference type="Pfam" id="PF02643">
    <property type="entry name" value="DUF192"/>
    <property type="match status" value="1"/>
</dbReference>
<accession>B3EJ17</accession>
<name>B3EJ17_CHLPB</name>
<dbReference type="KEGG" id="cpb:Cphamn1_1286"/>
<evidence type="ECO:0008006" key="2">
    <source>
        <dbReference type="Google" id="ProtNLM"/>
    </source>
</evidence>
<dbReference type="eggNOG" id="COG1430">
    <property type="taxonomic scope" value="Bacteria"/>
</dbReference>
<gene>
    <name evidence="1" type="ordered locus">Cphamn1_1286</name>
</gene>
<dbReference type="Gene3D" id="2.60.120.1140">
    <property type="entry name" value="Protein of unknown function DUF192"/>
    <property type="match status" value="1"/>
</dbReference>
<sequence length="168" mass="19625">MKHKTKIITQAISIMLIMNLLSCYTSTYQDDKHNKISQVRINSERISVEIADSDEEISRGLMWRKTLDREKGMLFIYPDNAVRYFWMKNTYIKLDMAFIDANHVIRTIHTADRIGDEKTLYSSLVPVQYVLEVNAGWFKQHNIGIGDTVYFDTMPSVHIDTCRINQNN</sequence>
<dbReference type="InterPro" id="IPR003795">
    <property type="entry name" value="DUF192"/>
</dbReference>
<proteinExistence type="predicted"/>
<organism evidence="1">
    <name type="scientific">Chlorobium phaeobacteroides (strain BS1)</name>
    <dbReference type="NCBI Taxonomy" id="331678"/>
    <lineage>
        <taxon>Bacteria</taxon>
        <taxon>Pseudomonadati</taxon>
        <taxon>Chlorobiota</taxon>
        <taxon>Chlorobiia</taxon>
        <taxon>Chlorobiales</taxon>
        <taxon>Chlorobiaceae</taxon>
        <taxon>Chlorobium/Pelodictyon group</taxon>
        <taxon>Chlorobium</taxon>
    </lineage>
</organism>
<dbReference type="InterPro" id="IPR038695">
    <property type="entry name" value="Saro_0823-like_sf"/>
</dbReference>
<protein>
    <recommendedName>
        <fullName evidence="2">DUF192 domain-containing protein</fullName>
    </recommendedName>
</protein>
<dbReference type="HOGENOM" id="CLU_097039_0_2_10"/>
<dbReference type="PANTHER" id="PTHR37953:SF1">
    <property type="entry name" value="UPF0127 PROTEIN MJ1496"/>
    <property type="match status" value="1"/>
</dbReference>
<evidence type="ECO:0000313" key="1">
    <source>
        <dbReference type="EMBL" id="ACE04217.1"/>
    </source>
</evidence>
<dbReference type="PANTHER" id="PTHR37953">
    <property type="entry name" value="UPF0127 PROTEIN MJ1496"/>
    <property type="match status" value="1"/>
</dbReference>